<dbReference type="PANTHER" id="PTHR43689">
    <property type="entry name" value="HYDROLASE"/>
    <property type="match status" value="1"/>
</dbReference>
<proteinExistence type="predicted"/>
<reference evidence="2 3" key="1">
    <citation type="journal article" date="2014" name="Int. J. Syst. Evol. Microbiol.">
        <title>Complete genome sequence of Corynebacterium casei LMG S-19264T (=DSM 44701T), isolated from a smear-ripened cheese.</title>
        <authorList>
            <consortium name="US DOE Joint Genome Institute (JGI-PGF)"/>
            <person name="Walter F."/>
            <person name="Albersmeier A."/>
            <person name="Kalinowski J."/>
            <person name="Ruckert C."/>
        </authorList>
    </citation>
    <scope>NUCLEOTIDE SEQUENCE [LARGE SCALE GENOMIC DNA]</scope>
    <source>
        <strain evidence="2 3">KCTC 12866</strain>
    </source>
</reference>
<dbReference type="SUPFAM" id="SSF53474">
    <property type="entry name" value="alpha/beta-Hydrolases"/>
    <property type="match status" value="1"/>
</dbReference>
<dbReference type="PRINTS" id="PR00111">
    <property type="entry name" value="ABHYDROLASE"/>
</dbReference>
<feature type="domain" description="AB hydrolase-1" evidence="1">
    <location>
        <begin position="57"/>
        <end position="175"/>
    </location>
</feature>
<gene>
    <name evidence="2" type="ORF">GCM10007390_26950</name>
</gene>
<accession>A0A8J3D422</accession>
<evidence type="ECO:0000313" key="3">
    <source>
        <dbReference type="Proteomes" id="UP000598271"/>
    </source>
</evidence>
<organism evidence="2 3">
    <name type="scientific">Persicitalea jodogahamensis</name>
    <dbReference type="NCBI Taxonomy" id="402147"/>
    <lineage>
        <taxon>Bacteria</taxon>
        <taxon>Pseudomonadati</taxon>
        <taxon>Bacteroidota</taxon>
        <taxon>Cytophagia</taxon>
        <taxon>Cytophagales</taxon>
        <taxon>Spirosomataceae</taxon>
        <taxon>Persicitalea</taxon>
    </lineage>
</organism>
<dbReference type="Proteomes" id="UP000598271">
    <property type="component" value="Unassembled WGS sequence"/>
</dbReference>
<dbReference type="PROSITE" id="PS51257">
    <property type="entry name" value="PROKAR_LIPOPROTEIN"/>
    <property type="match status" value="1"/>
</dbReference>
<dbReference type="InterPro" id="IPR000073">
    <property type="entry name" value="AB_hydrolase_1"/>
</dbReference>
<dbReference type="PANTHER" id="PTHR43689:SF8">
    <property type="entry name" value="ALPHA_BETA-HYDROLASES SUPERFAMILY PROTEIN"/>
    <property type="match status" value="1"/>
</dbReference>
<dbReference type="RefSeq" id="WP_189564984.1">
    <property type="nucleotide sequence ID" value="NZ_BMXF01000002.1"/>
</dbReference>
<name>A0A8J3D422_9BACT</name>
<comment type="caution">
    <text evidence="2">The sequence shown here is derived from an EMBL/GenBank/DDBJ whole genome shotgun (WGS) entry which is preliminary data.</text>
</comment>
<evidence type="ECO:0000259" key="1">
    <source>
        <dbReference type="Pfam" id="PF00561"/>
    </source>
</evidence>
<evidence type="ECO:0000313" key="2">
    <source>
        <dbReference type="EMBL" id="GHB71691.1"/>
    </source>
</evidence>
<dbReference type="Gene3D" id="3.40.50.1820">
    <property type="entry name" value="alpha/beta hydrolase"/>
    <property type="match status" value="1"/>
</dbReference>
<keyword evidence="3" id="KW-1185">Reference proteome</keyword>
<dbReference type="Pfam" id="PF00561">
    <property type="entry name" value="Abhydrolase_1"/>
    <property type="match status" value="1"/>
</dbReference>
<dbReference type="AlphaFoldDB" id="A0A8J3D422"/>
<sequence length="270" mass="30008">MKKLGGAIAMILCFLQGCTTFKTEDPMAGSKLPAVHKYYHSRQGEMHFVAVGDSTLPPVLFVHGSPGEWDNYSGFLKDSVLQKKAYLLSVDRPGFGESGDMAVKTLADQVEALLPIMKYQNQKVILVGHSLGGPIVVRFAMAHPEYVRGLVLAAASVSPELEPTNWYRYILGAPPVRWFIPRSFESSNDELLPLKKELKKMADSWDKVKCPVVVIQGGSDVLVPAENADYIEKKLEGRVPLTMIRKKSMNHFIPWSDPDIIRSGIQLLLK</sequence>
<dbReference type="InterPro" id="IPR029058">
    <property type="entry name" value="AB_hydrolase_fold"/>
</dbReference>
<dbReference type="EMBL" id="BMXF01000002">
    <property type="protein sequence ID" value="GHB71691.1"/>
    <property type="molecule type" value="Genomic_DNA"/>
</dbReference>
<protein>
    <recommendedName>
        <fullName evidence="1">AB hydrolase-1 domain-containing protein</fullName>
    </recommendedName>
</protein>